<feature type="region of interest" description="Disordered" evidence="1">
    <location>
        <begin position="1"/>
        <end position="48"/>
    </location>
</feature>
<feature type="compositionally biased region" description="Basic and acidic residues" evidence="1">
    <location>
        <begin position="1"/>
        <end position="10"/>
    </location>
</feature>
<keyword evidence="2" id="KW-1133">Transmembrane helix</keyword>
<evidence type="ECO:0000313" key="4">
    <source>
        <dbReference type="Proteomes" id="UP000479756"/>
    </source>
</evidence>
<evidence type="ECO:0000256" key="1">
    <source>
        <dbReference type="SAM" id="MobiDB-lite"/>
    </source>
</evidence>
<keyword evidence="4" id="KW-1185">Reference proteome</keyword>
<keyword evidence="2" id="KW-0472">Membrane</keyword>
<dbReference type="RefSeq" id="WP_163472889.1">
    <property type="nucleotide sequence ID" value="NZ_JAAGWZ010000002.1"/>
</dbReference>
<dbReference type="AlphaFoldDB" id="A0A7C9PN13"/>
<feature type="transmembrane region" description="Helical" evidence="2">
    <location>
        <begin position="250"/>
        <end position="274"/>
    </location>
</feature>
<dbReference type="Proteomes" id="UP000479756">
    <property type="component" value="Unassembled WGS sequence"/>
</dbReference>
<gene>
    <name evidence="3" type="ORF">G3T37_07535</name>
</gene>
<reference evidence="3 4" key="1">
    <citation type="journal article" date="2014" name="Int. J. Syst. Evol. Microbiol.">
        <title>Description of Galbitalea soli gen. nov., sp. nov., and Frondihabitans sucicola sp. nov.</title>
        <authorList>
            <person name="Kim S.J."/>
            <person name="Lim J.M."/>
            <person name="Ahn J.H."/>
            <person name="Weon H.Y."/>
            <person name="Hamada M."/>
            <person name="Suzuki K."/>
            <person name="Ahn T.Y."/>
            <person name="Kwon S.W."/>
        </authorList>
    </citation>
    <scope>NUCLEOTIDE SEQUENCE [LARGE SCALE GENOMIC DNA]</scope>
    <source>
        <strain evidence="3 4">NBRC 108727</strain>
    </source>
</reference>
<feature type="compositionally biased region" description="Low complexity" evidence="1">
    <location>
        <begin position="29"/>
        <end position="48"/>
    </location>
</feature>
<feature type="transmembrane region" description="Helical" evidence="2">
    <location>
        <begin position="208"/>
        <end position="230"/>
    </location>
</feature>
<protein>
    <submittedName>
        <fullName evidence="3">Uncharacterized protein</fullName>
    </submittedName>
</protein>
<feature type="transmembrane region" description="Helical" evidence="2">
    <location>
        <begin position="183"/>
        <end position="201"/>
    </location>
</feature>
<name>A0A7C9PN13_9MICO</name>
<organism evidence="3 4">
    <name type="scientific">Galbitalea soli</name>
    <dbReference type="NCBI Taxonomy" id="1268042"/>
    <lineage>
        <taxon>Bacteria</taxon>
        <taxon>Bacillati</taxon>
        <taxon>Actinomycetota</taxon>
        <taxon>Actinomycetes</taxon>
        <taxon>Micrococcales</taxon>
        <taxon>Microbacteriaceae</taxon>
        <taxon>Galbitalea</taxon>
    </lineage>
</organism>
<evidence type="ECO:0000256" key="2">
    <source>
        <dbReference type="SAM" id="Phobius"/>
    </source>
</evidence>
<dbReference type="EMBL" id="JAAGWZ010000002">
    <property type="protein sequence ID" value="NEM91207.1"/>
    <property type="molecule type" value="Genomic_DNA"/>
</dbReference>
<comment type="caution">
    <text evidence="3">The sequence shown here is derived from an EMBL/GenBank/DDBJ whole genome shotgun (WGS) entry which is preliminary data.</text>
</comment>
<sequence>MSDTTPRPDETVPAETAVPVGETPPPAEPTSAVAEPATAVEPAAPVAEPVPLVEPAPAVEPAPLVEPAASEKAPVSEAAAATPVVAAAPEPAVAAERAAAPEPAPVAAAPIPTPAPDNRYVYVEAPTPPRRKGNRGFGVLFAIVATIVFAALYAVAAIVILTLTAPTGFFAQSFTGFLSSTVFWVPGLFFLLFFILLALLLNRAGWWAWVLGSLFVGVLTYAGSIVVFLLESNVVQATPQQANHLLASLAINPFVIASALLAREVALWLGAAIAARGRRVKARNVAAREEFDREAEAKRAEYDAARAA</sequence>
<accession>A0A7C9PN13</accession>
<evidence type="ECO:0000313" key="3">
    <source>
        <dbReference type="EMBL" id="NEM91207.1"/>
    </source>
</evidence>
<feature type="transmembrane region" description="Helical" evidence="2">
    <location>
        <begin position="139"/>
        <end position="163"/>
    </location>
</feature>
<proteinExistence type="predicted"/>
<keyword evidence="2" id="KW-0812">Transmembrane</keyword>